<protein>
    <submittedName>
        <fullName evidence="2">Uncharacterized protein</fullName>
    </submittedName>
</protein>
<comment type="caution">
    <text evidence="2">The sequence shown here is derived from an EMBL/GenBank/DDBJ whole genome shotgun (WGS) entry which is preliminary data.</text>
</comment>
<reference evidence="2" key="1">
    <citation type="journal article" date="2021" name="Front. Microbiol.">
        <title>Comprehensive Comparative Genomics and Phenotyping of Methylobacterium Species.</title>
        <authorList>
            <person name="Alessa O."/>
            <person name="Ogura Y."/>
            <person name="Fujitani Y."/>
            <person name="Takami H."/>
            <person name="Hayashi T."/>
            <person name="Sahin N."/>
            <person name="Tani A."/>
        </authorList>
    </citation>
    <scope>NUCLEOTIDE SEQUENCE</scope>
    <source>
        <strain evidence="2">NBRC 15689</strain>
    </source>
</reference>
<evidence type="ECO:0000313" key="3">
    <source>
        <dbReference type="Proteomes" id="UP001055156"/>
    </source>
</evidence>
<dbReference type="EMBL" id="BPQV01000021">
    <property type="protein sequence ID" value="GJE29799.1"/>
    <property type="molecule type" value="Genomic_DNA"/>
</dbReference>
<organism evidence="2 3">
    <name type="scientific">Methylobacterium organophilum</name>
    <dbReference type="NCBI Taxonomy" id="410"/>
    <lineage>
        <taxon>Bacteria</taxon>
        <taxon>Pseudomonadati</taxon>
        <taxon>Pseudomonadota</taxon>
        <taxon>Alphaproteobacteria</taxon>
        <taxon>Hyphomicrobiales</taxon>
        <taxon>Methylobacteriaceae</taxon>
        <taxon>Methylobacterium</taxon>
    </lineage>
</organism>
<evidence type="ECO:0000313" key="2">
    <source>
        <dbReference type="EMBL" id="GJE29799.1"/>
    </source>
</evidence>
<gene>
    <name evidence="2" type="ORF">LKMONMHP_4685</name>
</gene>
<dbReference type="Proteomes" id="UP001055156">
    <property type="component" value="Unassembled WGS sequence"/>
</dbReference>
<feature type="compositionally biased region" description="Basic residues" evidence="1">
    <location>
        <begin position="168"/>
        <end position="177"/>
    </location>
</feature>
<sequence length="177" mass="19417">MAIDKAALRKGTLWVYPCRTSNLRREVKVLEVSENFVIFCKSDDLAEMAEAVAPWKFLADAHDLATYDFESLVEDIERHSNTPGRNVNTDNDLRIMVCLLRDAVVHLMGRLGPPAPLNLVPAPAAMPVVVSAEPVAVAAEEPASFEEDAPDHDRKLGDVTWIPGPVSTKRKPSKGGF</sequence>
<accession>A0ABQ4THI1</accession>
<reference evidence="2" key="2">
    <citation type="submission" date="2021-08" db="EMBL/GenBank/DDBJ databases">
        <authorList>
            <person name="Tani A."/>
            <person name="Ola A."/>
            <person name="Ogura Y."/>
            <person name="Katsura K."/>
            <person name="Hayashi T."/>
        </authorList>
    </citation>
    <scope>NUCLEOTIDE SEQUENCE</scope>
    <source>
        <strain evidence="2">NBRC 15689</strain>
    </source>
</reference>
<proteinExistence type="predicted"/>
<keyword evidence="3" id="KW-1185">Reference proteome</keyword>
<feature type="region of interest" description="Disordered" evidence="1">
    <location>
        <begin position="141"/>
        <end position="177"/>
    </location>
</feature>
<evidence type="ECO:0000256" key="1">
    <source>
        <dbReference type="SAM" id="MobiDB-lite"/>
    </source>
</evidence>
<dbReference type="RefSeq" id="WP_238315022.1">
    <property type="nucleotide sequence ID" value="NZ_BPQV01000021.1"/>
</dbReference>
<name>A0ABQ4THI1_METOR</name>